<feature type="transmembrane region" description="Helical" evidence="1">
    <location>
        <begin position="37"/>
        <end position="53"/>
    </location>
</feature>
<dbReference type="InterPro" id="IPR000620">
    <property type="entry name" value="EamA_dom"/>
</dbReference>
<dbReference type="RefSeq" id="WP_074644981.1">
    <property type="nucleotide sequence ID" value="NZ_FNBL01000005.1"/>
</dbReference>
<evidence type="ECO:0000256" key="1">
    <source>
        <dbReference type="SAM" id="Phobius"/>
    </source>
</evidence>
<dbReference type="OrthoDB" id="9795732at2"/>
<dbReference type="SUPFAM" id="SSF103481">
    <property type="entry name" value="Multidrug resistance efflux transporter EmrE"/>
    <property type="match status" value="1"/>
</dbReference>
<dbReference type="Pfam" id="PF00892">
    <property type="entry name" value="EamA"/>
    <property type="match status" value="2"/>
</dbReference>
<feature type="transmembrane region" description="Helical" evidence="1">
    <location>
        <begin position="263"/>
        <end position="282"/>
    </location>
</feature>
<dbReference type="PANTHER" id="PTHR22911:SF76">
    <property type="entry name" value="EAMA DOMAIN-CONTAINING PROTEIN"/>
    <property type="match status" value="1"/>
</dbReference>
<dbReference type="InterPro" id="IPR037185">
    <property type="entry name" value="EmrE-like"/>
</dbReference>
<protein>
    <submittedName>
        <fullName evidence="3">EamA domain-containing membrane protein RarD</fullName>
    </submittedName>
</protein>
<feature type="transmembrane region" description="Helical" evidence="1">
    <location>
        <begin position="208"/>
        <end position="226"/>
    </location>
</feature>
<dbReference type="GO" id="GO:0016020">
    <property type="term" value="C:membrane"/>
    <property type="evidence" value="ECO:0007669"/>
    <property type="project" value="InterPro"/>
</dbReference>
<evidence type="ECO:0000313" key="3">
    <source>
        <dbReference type="EMBL" id="SDF57749.1"/>
    </source>
</evidence>
<keyword evidence="1" id="KW-0472">Membrane</keyword>
<accession>A0A1G7M941</accession>
<feature type="transmembrane region" description="Helical" evidence="1">
    <location>
        <begin position="178"/>
        <end position="196"/>
    </location>
</feature>
<feature type="transmembrane region" description="Helical" evidence="1">
    <location>
        <begin position="96"/>
        <end position="113"/>
    </location>
</feature>
<feature type="transmembrane region" description="Helical" evidence="1">
    <location>
        <begin position="238"/>
        <end position="257"/>
    </location>
</feature>
<keyword evidence="1" id="KW-0812">Transmembrane</keyword>
<dbReference type="AlphaFoldDB" id="A0A1G7M941"/>
<feature type="transmembrane region" description="Helical" evidence="1">
    <location>
        <begin position="120"/>
        <end position="141"/>
    </location>
</feature>
<evidence type="ECO:0000259" key="2">
    <source>
        <dbReference type="Pfam" id="PF00892"/>
    </source>
</evidence>
<feature type="transmembrane region" description="Helical" evidence="1">
    <location>
        <begin position="65"/>
        <end position="84"/>
    </location>
</feature>
<gene>
    <name evidence="3" type="ORF">SAMN04488117_105126</name>
</gene>
<keyword evidence="1" id="KW-1133">Transmembrane helix</keyword>
<feature type="domain" description="EamA" evidence="2">
    <location>
        <begin position="148"/>
        <end position="278"/>
    </location>
</feature>
<feature type="transmembrane region" description="Helical" evidence="1">
    <location>
        <begin position="147"/>
        <end position="166"/>
    </location>
</feature>
<evidence type="ECO:0000313" key="4">
    <source>
        <dbReference type="Proteomes" id="UP000182284"/>
    </source>
</evidence>
<sequence length="287" mass="29951">MTRQTATSIGFLAVLLWALLALFTVASTPVPALQLNAISFAIGGGIGLIWIAKNRAWRDLKRVSPLVYGFGTLGIFGYHFLYFSSLRLAPPAEAGLINYLWPLLIVLFSGLLPGERLRPLHILGAVLALVGAVLVIARGTSFAGDAGLGYLLALAGAFTWAGYSVISRRIGHVTTASVAVFCLLAALLSLISHLAFEQTVWPATHIGWGALIALGLGPAGGAFYLWDVGMKKGDIQLLATAAYAAPLLSTGALILGGVTEPRLLLLLSAGMITAGAGLAAFASRQTE</sequence>
<name>A0A1G7M941_9RHOB</name>
<reference evidence="3 4" key="1">
    <citation type="submission" date="2016-10" db="EMBL/GenBank/DDBJ databases">
        <authorList>
            <person name="de Groot N.N."/>
        </authorList>
    </citation>
    <scope>NUCLEOTIDE SEQUENCE [LARGE SCALE GENOMIC DNA]</scope>
    <source>
        <strain evidence="3 4">DSM 27375</strain>
    </source>
</reference>
<dbReference type="Proteomes" id="UP000182284">
    <property type="component" value="Unassembled WGS sequence"/>
</dbReference>
<organism evidence="3 4">
    <name type="scientific">Celeribacter baekdonensis</name>
    <dbReference type="NCBI Taxonomy" id="875171"/>
    <lineage>
        <taxon>Bacteria</taxon>
        <taxon>Pseudomonadati</taxon>
        <taxon>Pseudomonadota</taxon>
        <taxon>Alphaproteobacteria</taxon>
        <taxon>Rhodobacterales</taxon>
        <taxon>Roseobacteraceae</taxon>
        <taxon>Celeribacter</taxon>
    </lineage>
</organism>
<dbReference type="EMBL" id="FNBL01000005">
    <property type="protein sequence ID" value="SDF57749.1"/>
    <property type="molecule type" value="Genomic_DNA"/>
</dbReference>
<feature type="domain" description="EamA" evidence="2">
    <location>
        <begin position="9"/>
        <end position="136"/>
    </location>
</feature>
<dbReference type="PANTHER" id="PTHR22911">
    <property type="entry name" value="ACYL-MALONYL CONDENSING ENZYME-RELATED"/>
    <property type="match status" value="1"/>
</dbReference>
<proteinExistence type="predicted"/>